<dbReference type="PANTHER" id="PTHR10815">
    <property type="entry name" value="METHYLATED-DNA--PROTEIN-CYSTEINE METHYLTRANSFERASE"/>
    <property type="match status" value="1"/>
</dbReference>
<comment type="function">
    <text evidence="8">Involved in the cellular defense against the biological effects of O6-methylguanine (O6-MeG) and O4-methylthymine (O4-MeT) in DNA. Repairs the methylated nucleobase in DNA by stoichiometrically transferring the methyl group to a cysteine residue in the enzyme. This is a suicide reaction: the enzyme is irreversibly inactivated.</text>
</comment>
<keyword evidence="5 8" id="KW-0227">DNA damage</keyword>
<dbReference type="SUPFAM" id="SSF46767">
    <property type="entry name" value="Methylated DNA-protein cysteine methyltransferase, C-terminal domain"/>
    <property type="match status" value="1"/>
</dbReference>
<dbReference type="SUPFAM" id="SSF53155">
    <property type="entry name" value="Methylated DNA-protein cysteine methyltransferase domain"/>
    <property type="match status" value="1"/>
</dbReference>
<evidence type="ECO:0000313" key="12">
    <source>
        <dbReference type="Proteomes" id="UP001266357"/>
    </source>
</evidence>
<comment type="miscellaneous">
    <text evidence="8">This enzyme catalyzes only one turnover and therefore is not strictly catalytic. According to one definition, an enzyme is a biocatalyst that acts repeatedly and over many reaction cycles.</text>
</comment>
<keyword evidence="2 8" id="KW-0963">Cytoplasm</keyword>
<comment type="similarity">
    <text evidence="8">Belongs to the MGMT family.</text>
</comment>
<dbReference type="InterPro" id="IPR023546">
    <property type="entry name" value="MGMT"/>
</dbReference>
<evidence type="ECO:0000256" key="4">
    <source>
        <dbReference type="ARBA" id="ARBA00022679"/>
    </source>
</evidence>
<evidence type="ECO:0000256" key="7">
    <source>
        <dbReference type="ARBA" id="ARBA00049348"/>
    </source>
</evidence>
<sequence length="163" mass="17623">MSSEIYYNIYASPYGDIALSANKCGLTALAFQSGAAALKLPDDHPTNDSLFTEVRQQLDEYFSGERSSFDVALAPQGTPFQQKVWQALTTIKQGETKSYAWLAEKINNKKAVRAVGTANGANPIALIIPCHRVIGSNGKLTGYAGGLALKAKLLMHENAQFKI</sequence>
<dbReference type="PANTHER" id="PTHR10815:SF5">
    <property type="entry name" value="METHYLATED-DNA--PROTEIN-CYSTEINE METHYLTRANSFERASE"/>
    <property type="match status" value="1"/>
</dbReference>
<keyword evidence="4 8" id="KW-0808">Transferase</keyword>
<dbReference type="Pfam" id="PF01035">
    <property type="entry name" value="DNA_binding_1"/>
    <property type="match status" value="1"/>
</dbReference>
<dbReference type="Gene3D" id="3.30.160.70">
    <property type="entry name" value="Methylated DNA-protein cysteine methyltransferase domain"/>
    <property type="match status" value="1"/>
</dbReference>
<keyword evidence="3 8" id="KW-0489">Methyltransferase</keyword>
<dbReference type="EC" id="2.1.1.63" evidence="8"/>
<dbReference type="CDD" id="cd06445">
    <property type="entry name" value="ATase"/>
    <property type="match status" value="1"/>
</dbReference>
<feature type="domain" description="Methylated-DNA-[protein]-cysteine S-methyltransferase DNA binding" evidence="9">
    <location>
        <begin position="79"/>
        <end position="158"/>
    </location>
</feature>
<dbReference type="InterPro" id="IPR001497">
    <property type="entry name" value="MethylDNA_cys_MeTrfase_AS"/>
</dbReference>
<evidence type="ECO:0000259" key="9">
    <source>
        <dbReference type="Pfam" id="PF01035"/>
    </source>
</evidence>
<evidence type="ECO:0000256" key="6">
    <source>
        <dbReference type="ARBA" id="ARBA00023204"/>
    </source>
</evidence>
<comment type="subcellular location">
    <subcellularLocation>
        <location evidence="8">Cytoplasm</location>
    </subcellularLocation>
</comment>
<comment type="catalytic activity">
    <reaction evidence="1 8">
        <text>a 4-O-methyl-thymidine in DNA + L-cysteinyl-[protein] = a thymidine in DNA + S-methyl-L-cysteinyl-[protein]</text>
        <dbReference type="Rhea" id="RHEA:53428"/>
        <dbReference type="Rhea" id="RHEA-COMP:10131"/>
        <dbReference type="Rhea" id="RHEA-COMP:10132"/>
        <dbReference type="Rhea" id="RHEA-COMP:13555"/>
        <dbReference type="Rhea" id="RHEA-COMP:13556"/>
        <dbReference type="ChEBI" id="CHEBI:29950"/>
        <dbReference type="ChEBI" id="CHEBI:82612"/>
        <dbReference type="ChEBI" id="CHEBI:137386"/>
        <dbReference type="ChEBI" id="CHEBI:137387"/>
        <dbReference type="EC" id="2.1.1.63"/>
    </reaction>
</comment>
<dbReference type="GO" id="GO:0032259">
    <property type="term" value="P:methylation"/>
    <property type="evidence" value="ECO:0007669"/>
    <property type="project" value="UniProtKB-KW"/>
</dbReference>
<dbReference type="Pfam" id="PF02870">
    <property type="entry name" value="Methyltransf_1N"/>
    <property type="match status" value="1"/>
</dbReference>
<dbReference type="HAMAP" id="MF_00772">
    <property type="entry name" value="OGT"/>
    <property type="match status" value="1"/>
</dbReference>
<dbReference type="InterPro" id="IPR014048">
    <property type="entry name" value="MethylDNA_cys_MeTrfase_DNA-bd"/>
</dbReference>
<evidence type="ECO:0000256" key="8">
    <source>
        <dbReference type="HAMAP-Rule" id="MF_00772"/>
    </source>
</evidence>
<evidence type="ECO:0000259" key="10">
    <source>
        <dbReference type="Pfam" id="PF02870"/>
    </source>
</evidence>
<dbReference type="InterPro" id="IPR008332">
    <property type="entry name" value="MethylG_MeTrfase_N"/>
</dbReference>
<feature type="active site" description="Nucleophile; methyl group acceptor" evidence="8">
    <location>
        <position position="130"/>
    </location>
</feature>
<dbReference type="Gene3D" id="1.10.10.10">
    <property type="entry name" value="Winged helix-like DNA-binding domain superfamily/Winged helix DNA-binding domain"/>
    <property type="match status" value="1"/>
</dbReference>
<keyword evidence="12" id="KW-1185">Reference proteome</keyword>
<protein>
    <recommendedName>
        <fullName evidence="8">Methylated-DNA--protein-cysteine methyltransferase</fullName>
        <ecNumber evidence="8">2.1.1.63</ecNumber>
    </recommendedName>
    <alternativeName>
        <fullName evidence="8">6-O-methylguanine-DNA methyltransferase</fullName>
        <shortName evidence="8">MGMT</shortName>
    </alternativeName>
    <alternativeName>
        <fullName evidence="8">O-6-methylguanine-DNA-alkyltransferase</fullName>
    </alternativeName>
</protein>
<evidence type="ECO:0000256" key="1">
    <source>
        <dbReference type="ARBA" id="ARBA00001286"/>
    </source>
</evidence>
<dbReference type="PROSITE" id="PS00374">
    <property type="entry name" value="MGMT"/>
    <property type="match status" value="1"/>
</dbReference>
<dbReference type="Proteomes" id="UP001266357">
    <property type="component" value="Unassembled WGS sequence"/>
</dbReference>
<reference evidence="11 12" key="1">
    <citation type="submission" date="2023-09" db="EMBL/GenBank/DDBJ databases">
        <authorList>
            <person name="Rey-Velasco X."/>
        </authorList>
    </citation>
    <scope>NUCLEOTIDE SEQUENCE [LARGE SCALE GENOMIC DNA]</scope>
    <source>
        <strain evidence="11 12">W431</strain>
    </source>
</reference>
<dbReference type="InterPro" id="IPR036388">
    <property type="entry name" value="WH-like_DNA-bd_sf"/>
</dbReference>
<accession>A0ABU3A082</accession>
<evidence type="ECO:0000256" key="3">
    <source>
        <dbReference type="ARBA" id="ARBA00022603"/>
    </source>
</evidence>
<comment type="catalytic activity">
    <reaction evidence="7 8">
        <text>a 6-O-methyl-2'-deoxyguanosine in DNA + L-cysteinyl-[protein] = S-methyl-L-cysteinyl-[protein] + a 2'-deoxyguanosine in DNA</text>
        <dbReference type="Rhea" id="RHEA:24000"/>
        <dbReference type="Rhea" id="RHEA-COMP:10131"/>
        <dbReference type="Rhea" id="RHEA-COMP:10132"/>
        <dbReference type="Rhea" id="RHEA-COMP:11367"/>
        <dbReference type="Rhea" id="RHEA-COMP:11368"/>
        <dbReference type="ChEBI" id="CHEBI:29950"/>
        <dbReference type="ChEBI" id="CHEBI:82612"/>
        <dbReference type="ChEBI" id="CHEBI:85445"/>
        <dbReference type="ChEBI" id="CHEBI:85448"/>
        <dbReference type="EC" id="2.1.1.63"/>
    </reaction>
</comment>
<comment type="caution">
    <text evidence="11">The sequence shown here is derived from an EMBL/GenBank/DDBJ whole genome shotgun (WGS) entry which is preliminary data.</text>
</comment>
<dbReference type="InterPro" id="IPR036631">
    <property type="entry name" value="MGMT_N_sf"/>
</dbReference>
<dbReference type="RefSeq" id="WP_311579970.1">
    <property type="nucleotide sequence ID" value="NZ_JAVRIF010000003.1"/>
</dbReference>
<proteinExistence type="inferred from homology"/>
<organism evidence="11 12">
    <name type="scientific">Thalassotalea castellviae</name>
    <dbReference type="NCBI Taxonomy" id="3075612"/>
    <lineage>
        <taxon>Bacteria</taxon>
        <taxon>Pseudomonadati</taxon>
        <taxon>Pseudomonadota</taxon>
        <taxon>Gammaproteobacteria</taxon>
        <taxon>Alteromonadales</taxon>
        <taxon>Colwelliaceae</taxon>
        <taxon>Thalassotalea</taxon>
    </lineage>
</organism>
<keyword evidence="6 8" id="KW-0234">DNA repair</keyword>
<evidence type="ECO:0000256" key="2">
    <source>
        <dbReference type="ARBA" id="ARBA00022490"/>
    </source>
</evidence>
<name>A0ABU3A082_9GAMM</name>
<evidence type="ECO:0000256" key="5">
    <source>
        <dbReference type="ARBA" id="ARBA00022763"/>
    </source>
</evidence>
<dbReference type="GO" id="GO:0003908">
    <property type="term" value="F:methylated-DNA-[protein]-cysteine S-methyltransferase activity"/>
    <property type="evidence" value="ECO:0007669"/>
    <property type="project" value="UniProtKB-EC"/>
</dbReference>
<feature type="domain" description="Methylguanine DNA methyltransferase ribonuclease-like" evidence="10">
    <location>
        <begin position="5"/>
        <end position="74"/>
    </location>
</feature>
<dbReference type="NCBIfam" id="TIGR00589">
    <property type="entry name" value="ogt"/>
    <property type="match status" value="1"/>
</dbReference>
<gene>
    <name evidence="11" type="ORF">RM573_08200</name>
</gene>
<dbReference type="EMBL" id="JAVRIF010000003">
    <property type="protein sequence ID" value="MDT0603574.1"/>
    <property type="molecule type" value="Genomic_DNA"/>
</dbReference>
<dbReference type="InterPro" id="IPR036217">
    <property type="entry name" value="MethylDNA_cys_MeTrfase_DNAb"/>
</dbReference>
<evidence type="ECO:0000313" key="11">
    <source>
        <dbReference type="EMBL" id="MDT0603574.1"/>
    </source>
</evidence>